<dbReference type="SUPFAM" id="SSF51556">
    <property type="entry name" value="Metallo-dependent hydrolases"/>
    <property type="match status" value="1"/>
</dbReference>
<evidence type="ECO:0000259" key="1">
    <source>
        <dbReference type="Pfam" id="PF07969"/>
    </source>
</evidence>
<gene>
    <name evidence="2" type="ORF">HDF08_000149</name>
</gene>
<sequence length="208" mass="23535">MMKVIYDNNLRIFNHCNGDAAIDLFLRIHQKLGGKSELRPVIIHSQFVRRDQLDTYVKLGIVPSMFTLHTYFFGDVHVKNRGMQQASFISPMNTAMKMGLRVSNHSDFSVLPLDPMFIMWTAMNRTTRSGVVLGPEERITAYQALKAITTESAYEYMEEGSKGSIEPGKLADLVVLSENPLKVEGDAIKAIKVDQTFKEGNSIYKRKD</sequence>
<dbReference type="InterPro" id="IPR011059">
    <property type="entry name" value="Metal-dep_hydrolase_composite"/>
</dbReference>
<name>A0A852VEQ4_9BACT</name>
<comment type="caution">
    <text evidence="2">The sequence shown here is derived from an EMBL/GenBank/DDBJ whole genome shotgun (WGS) entry which is preliminary data.</text>
</comment>
<protein>
    <submittedName>
        <fullName evidence="2">Amidohydrolase YtcJ</fullName>
    </submittedName>
</protein>
<dbReference type="Pfam" id="PF07969">
    <property type="entry name" value="Amidohydro_3"/>
    <property type="match status" value="1"/>
</dbReference>
<feature type="domain" description="Amidohydrolase 3" evidence="1">
    <location>
        <begin position="2"/>
        <end position="204"/>
    </location>
</feature>
<evidence type="ECO:0000313" key="3">
    <source>
        <dbReference type="Proteomes" id="UP000564385"/>
    </source>
</evidence>
<dbReference type="Gene3D" id="3.20.20.140">
    <property type="entry name" value="Metal-dependent hydrolases"/>
    <property type="match status" value="1"/>
</dbReference>
<dbReference type="PANTHER" id="PTHR22642:SF2">
    <property type="entry name" value="PROTEIN LONG AFTER FAR-RED 3"/>
    <property type="match status" value="1"/>
</dbReference>
<dbReference type="PANTHER" id="PTHR22642">
    <property type="entry name" value="IMIDAZOLONEPROPIONASE"/>
    <property type="match status" value="1"/>
</dbReference>
<dbReference type="InterPro" id="IPR032466">
    <property type="entry name" value="Metal_Hydrolase"/>
</dbReference>
<dbReference type="AlphaFoldDB" id="A0A852VEQ4"/>
<evidence type="ECO:0000313" key="2">
    <source>
        <dbReference type="EMBL" id="NYF88082.1"/>
    </source>
</evidence>
<proteinExistence type="predicted"/>
<dbReference type="GO" id="GO:0016810">
    <property type="term" value="F:hydrolase activity, acting on carbon-nitrogen (but not peptide) bonds"/>
    <property type="evidence" value="ECO:0007669"/>
    <property type="project" value="InterPro"/>
</dbReference>
<reference evidence="2 3" key="1">
    <citation type="submission" date="2020-07" db="EMBL/GenBank/DDBJ databases">
        <title>Genomic Encyclopedia of Type Strains, Phase IV (KMG-V): Genome sequencing to study the core and pangenomes of soil and plant-associated prokaryotes.</title>
        <authorList>
            <person name="Whitman W."/>
        </authorList>
    </citation>
    <scope>NUCLEOTIDE SEQUENCE [LARGE SCALE GENOMIC DNA]</scope>
    <source>
        <strain evidence="2 3">M8UP22</strain>
    </source>
</reference>
<dbReference type="EMBL" id="JACCCU010000001">
    <property type="protein sequence ID" value="NYF88082.1"/>
    <property type="molecule type" value="Genomic_DNA"/>
</dbReference>
<accession>A0A852VEQ4</accession>
<dbReference type="SUPFAM" id="SSF51338">
    <property type="entry name" value="Composite domain of metallo-dependent hydrolases"/>
    <property type="match status" value="1"/>
</dbReference>
<dbReference type="Proteomes" id="UP000564385">
    <property type="component" value="Unassembled WGS sequence"/>
</dbReference>
<dbReference type="InterPro" id="IPR013108">
    <property type="entry name" value="Amidohydro_3"/>
</dbReference>
<organism evidence="2 3">
    <name type="scientific">Tunturiibacter lichenicola</name>
    <dbReference type="NCBI Taxonomy" id="2051959"/>
    <lineage>
        <taxon>Bacteria</taxon>
        <taxon>Pseudomonadati</taxon>
        <taxon>Acidobacteriota</taxon>
        <taxon>Terriglobia</taxon>
        <taxon>Terriglobales</taxon>
        <taxon>Acidobacteriaceae</taxon>
        <taxon>Tunturiibacter</taxon>
    </lineage>
</organism>